<evidence type="ECO:0000259" key="4">
    <source>
        <dbReference type="PROSITE" id="PS50043"/>
    </source>
</evidence>
<dbReference type="Pfam" id="PF00196">
    <property type="entry name" value="GerE"/>
    <property type="match status" value="1"/>
</dbReference>
<keyword evidence="1" id="KW-0805">Transcription regulation</keyword>
<reference evidence="6" key="1">
    <citation type="journal article" date="2021" name="Science">
        <title>Hunting the eagle killer: A cyanobacterial neurotoxin causes vacuolar myelinopathy.</title>
        <authorList>
            <person name="Breinlinger S."/>
            <person name="Phillips T.J."/>
            <person name="Haram B.N."/>
            <person name="Mares J."/>
            <person name="Martinez Yerena J.A."/>
            <person name="Hrouzek P."/>
            <person name="Sobotka R."/>
            <person name="Henderson W.M."/>
            <person name="Schmieder P."/>
            <person name="Williams S.M."/>
            <person name="Lauderdale J.D."/>
            <person name="Wilde H.D."/>
            <person name="Gerrin W."/>
            <person name="Kust A."/>
            <person name="Washington J.W."/>
            <person name="Wagner C."/>
            <person name="Geier B."/>
            <person name="Liebeke M."/>
            <person name="Enke H."/>
            <person name="Niedermeyer T.H.J."/>
            <person name="Wilde S.B."/>
        </authorList>
    </citation>
    <scope>NUCLEOTIDE SEQUENCE [LARGE SCALE GENOMIC DNA]</scope>
    <source>
        <strain evidence="6">Thurmond2011</strain>
    </source>
</reference>
<organism evidence="5 6">
    <name type="scientific">Aetokthonos hydrillicola Thurmond2011</name>
    <dbReference type="NCBI Taxonomy" id="2712845"/>
    <lineage>
        <taxon>Bacteria</taxon>
        <taxon>Bacillati</taxon>
        <taxon>Cyanobacteriota</taxon>
        <taxon>Cyanophyceae</taxon>
        <taxon>Nostocales</taxon>
        <taxon>Hapalosiphonaceae</taxon>
        <taxon>Aetokthonos</taxon>
    </lineage>
</organism>
<dbReference type="EMBL" id="JAALHA020000002">
    <property type="protein sequence ID" value="MDR9894147.1"/>
    <property type="molecule type" value="Genomic_DNA"/>
</dbReference>
<dbReference type="CDD" id="cd06170">
    <property type="entry name" value="LuxR_C_like"/>
    <property type="match status" value="1"/>
</dbReference>
<dbReference type="SUPFAM" id="SSF46894">
    <property type="entry name" value="C-terminal effector domain of the bipartite response regulators"/>
    <property type="match status" value="1"/>
</dbReference>
<dbReference type="RefSeq" id="WP_208352327.1">
    <property type="nucleotide sequence ID" value="NZ_JAALHA020000002.1"/>
</dbReference>
<dbReference type="InterPro" id="IPR016032">
    <property type="entry name" value="Sig_transdc_resp-reg_C-effctor"/>
</dbReference>
<gene>
    <name evidence="5" type="ORF">G7B40_006120</name>
</gene>
<dbReference type="InterPro" id="IPR036388">
    <property type="entry name" value="WH-like_DNA-bd_sf"/>
</dbReference>
<keyword evidence="3" id="KW-0804">Transcription</keyword>
<proteinExistence type="predicted"/>
<dbReference type="GO" id="GO:0003677">
    <property type="term" value="F:DNA binding"/>
    <property type="evidence" value="ECO:0007669"/>
    <property type="project" value="UniProtKB-KW"/>
</dbReference>
<dbReference type="PANTHER" id="PTHR44688">
    <property type="entry name" value="DNA-BINDING TRANSCRIPTIONAL ACTIVATOR DEVR_DOSR"/>
    <property type="match status" value="1"/>
</dbReference>
<dbReference type="PANTHER" id="PTHR44688:SF16">
    <property type="entry name" value="DNA-BINDING TRANSCRIPTIONAL ACTIVATOR DEVR_DOSR"/>
    <property type="match status" value="1"/>
</dbReference>
<feature type="domain" description="HTH luxR-type" evidence="4">
    <location>
        <begin position="140"/>
        <end position="204"/>
    </location>
</feature>
<accession>A0AAP5I5N1</accession>
<evidence type="ECO:0000313" key="5">
    <source>
        <dbReference type="EMBL" id="MDR9894147.1"/>
    </source>
</evidence>
<dbReference type="PROSITE" id="PS50043">
    <property type="entry name" value="HTH_LUXR_2"/>
    <property type="match status" value="1"/>
</dbReference>
<dbReference type="SMART" id="SM00421">
    <property type="entry name" value="HTH_LUXR"/>
    <property type="match status" value="1"/>
</dbReference>
<keyword evidence="6" id="KW-1185">Reference proteome</keyword>
<dbReference type="GO" id="GO:0006355">
    <property type="term" value="P:regulation of DNA-templated transcription"/>
    <property type="evidence" value="ECO:0007669"/>
    <property type="project" value="InterPro"/>
</dbReference>
<dbReference type="AlphaFoldDB" id="A0AAP5I5N1"/>
<dbReference type="Gene3D" id="1.10.10.10">
    <property type="entry name" value="Winged helix-like DNA-binding domain superfamily/Winged helix DNA-binding domain"/>
    <property type="match status" value="1"/>
</dbReference>
<evidence type="ECO:0000256" key="1">
    <source>
        <dbReference type="ARBA" id="ARBA00023015"/>
    </source>
</evidence>
<comment type="caution">
    <text evidence="5">The sequence shown here is derived from an EMBL/GenBank/DDBJ whole genome shotgun (WGS) entry which is preliminary data.</text>
</comment>
<sequence length="204" mass="24227">MINTIKPDYINFISNINKPPSMLIELIKEGVMLVSQNLQPVYLNSKAREISQQLRQTNYHSHTLPPVISDIYYRLTKNLNSEDKIFIMEYKVAEERTIRIRACNLNLEVDDEFSAVPENRRWVLFFLEDRSASLQEELWIEQKKYDLTERETEILNFLSQAYTYQEIANLLQISLNTVKFHVKNIYAKKRDFLGKNKISFEIKK</sequence>
<evidence type="ECO:0000313" key="6">
    <source>
        <dbReference type="Proteomes" id="UP000667802"/>
    </source>
</evidence>
<dbReference type="InterPro" id="IPR000792">
    <property type="entry name" value="Tscrpt_reg_LuxR_C"/>
</dbReference>
<dbReference type="PRINTS" id="PR00038">
    <property type="entry name" value="HTHLUXR"/>
</dbReference>
<name>A0AAP5I5N1_9CYAN</name>
<protein>
    <submittedName>
        <fullName evidence="5">Helix-turn-helix transcriptional regulator</fullName>
    </submittedName>
</protein>
<dbReference type="Proteomes" id="UP000667802">
    <property type="component" value="Unassembled WGS sequence"/>
</dbReference>
<keyword evidence="2" id="KW-0238">DNA-binding</keyword>
<evidence type="ECO:0000256" key="2">
    <source>
        <dbReference type="ARBA" id="ARBA00023125"/>
    </source>
</evidence>
<evidence type="ECO:0000256" key="3">
    <source>
        <dbReference type="ARBA" id="ARBA00023163"/>
    </source>
</evidence>